<dbReference type="RefSeq" id="WP_079551521.1">
    <property type="nucleotide sequence ID" value="NZ_LT670847.1"/>
</dbReference>
<dbReference type="GO" id="GO:0003700">
    <property type="term" value="F:DNA-binding transcription factor activity"/>
    <property type="evidence" value="ECO:0007669"/>
    <property type="project" value="TreeGrafter"/>
</dbReference>
<dbReference type="InterPro" id="IPR036388">
    <property type="entry name" value="WH-like_DNA-bd_sf"/>
</dbReference>
<sequence>MANDRVAAVERALTVLEVFDDAEEKFSLATLARRTGFYKSTLLRLLGSLARFGYVRRTGDGTWQLGDTPGRLARRRPDDQDVLVRIEPRLQRVAAQLEETAALLERTSEGVECRLVALPSQALRHDLHPGMRWACANADDPRPVIPGGEMLAVVLLGSQPVRWLSVSGPAGRVPVTRALALLEEAAAMLGEMASPAAVSSLV</sequence>
<name>A0A1M7FCW8_9GAMM</name>
<evidence type="ECO:0000313" key="2">
    <source>
        <dbReference type="EMBL" id="SHM01942.1"/>
    </source>
</evidence>
<protein>
    <submittedName>
        <fullName evidence="2">IclR helix-turn-helix domain-containing protein</fullName>
    </submittedName>
</protein>
<dbReference type="Pfam" id="PF09339">
    <property type="entry name" value="HTH_IclR"/>
    <property type="match status" value="1"/>
</dbReference>
<evidence type="ECO:0000313" key="3">
    <source>
        <dbReference type="Proteomes" id="UP000190911"/>
    </source>
</evidence>
<proteinExistence type="predicted"/>
<dbReference type="STRING" id="29571.SAMN05878437_0813"/>
<reference evidence="2 3" key="1">
    <citation type="submission" date="2016-11" db="EMBL/GenBank/DDBJ databases">
        <authorList>
            <person name="Jaros S."/>
            <person name="Januszkiewicz K."/>
            <person name="Wedrychowicz H."/>
        </authorList>
    </citation>
    <scope>NUCLEOTIDE SEQUENCE [LARGE SCALE GENOMIC DNA]</scope>
    <source>
        <strain evidence="2 3">ACAM 12</strain>
    </source>
</reference>
<dbReference type="Gene3D" id="1.10.10.10">
    <property type="entry name" value="Winged helix-like DNA-binding domain superfamily/Winged helix DNA-binding domain"/>
    <property type="match status" value="1"/>
</dbReference>
<dbReference type="GO" id="GO:0003677">
    <property type="term" value="F:DNA binding"/>
    <property type="evidence" value="ECO:0007669"/>
    <property type="project" value="InterPro"/>
</dbReference>
<organism evidence="2 3">
    <name type="scientific">Vreelandella subglaciescola</name>
    <dbReference type="NCBI Taxonomy" id="29571"/>
    <lineage>
        <taxon>Bacteria</taxon>
        <taxon>Pseudomonadati</taxon>
        <taxon>Pseudomonadota</taxon>
        <taxon>Gammaproteobacteria</taxon>
        <taxon>Oceanospirillales</taxon>
        <taxon>Halomonadaceae</taxon>
        <taxon>Vreelandella</taxon>
    </lineage>
</organism>
<dbReference type="GO" id="GO:0045892">
    <property type="term" value="P:negative regulation of DNA-templated transcription"/>
    <property type="evidence" value="ECO:0007669"/>
    <property type="project" value="TreeGrafter"/>
</dbReference>
<dbReference type="PROSITE" id="PS51077">
    <property type="entry name" value="HTH_ICLR"/>
    <property type="match status" value="1"/>
</dbReference>
<dbReference type="InterPro" id="IPR005471">
    <property type="entry name" value="Tscrpt_reg_IclR_N"/>
</dbReference>
<dbReference type="InterPro" id="IPR050707">
    <property type="entry name" value="HTH_MetabolicPath_Reg"/>
</dbReference>
<dbReference type="PANTHER" id="PTHR30136">
    <property type="entry name" value="HELIX-TURN-HELIX TRANSCRIPTIONAL REGULATOR, ICLR FAMILY"/>
    <property type="match status" value="1"/>
</dbReference>
<dbReference type="InterPro" id="IPR036390">
    <property type="entry name" value="WH_DNA-bd_sf"/>
</dbReference>
<dbReference type="AlphaFoldDB" id="A0A1M7FCW8"/>
<dbReference type="SMART" id="SM00346">
    <property type="entry name" value="HTH_ICLR"/>
    <property type="match status" value="1"/>
</dbReference>
<dbReference type="OrthoDB" id="6166718at2"/>
<dbReference type="Proteomes" id="UP000190911">
    <property type="component" value="Chromosome I"/>
</dbReference>
<keyword evidence="3" id="KW-1185">Reference proteome</keyword>
<dbReference type="InParanoid" id="A0A1M7FCW8"/>
<dbReference type="PANTHER" id="PTHR30136:SF35">
    <property type="entry name" value="HTH-TYPE TRANSCRIPTIONAL REGULATOR RV1719"/>
    <property type="match status" value="1"/>
</dbReference>
<evidence type="ECO:0000259" key="1">
    <source>
        <dbReference type="PROSITE" id="PS51077"/>
    </source>
</evidence>
<accession>A0A1M7FCW8</accession>
<dbReference type="SUPFAM" id="SSF46785">
    <property type="entry name" value="Winged helix' DNA-binding domain"/>
    <property type="match status" value="1"/>
</dbReference>
<gene>
    <name evidence="2" type="ORF">SAMN05878437_0813</name>
</gene>
<feature type="domain" description="HTH iclR-type" evidence="1">
    <location>
        <begin position="6"/>
        <end position="67"/>
    </location>
</feature>
<dbReference type="EMBL" id="LT670847">
    <property type="protein sequence ID" value="SHM01942.1"/>
    <property type="molecule type" value="Genomic_DNA"/>
</dbReference>